<protein>
    <submittedName>
        <fullName evidence="2">Uncharacterized protein</fullName>
    </submittedName>
</protein>
<sequence length="191" mass="19946">MTYESAQAPCGDSLGPQPLWEAPAVRADSPFGRGRSVALQAGGPSHVGGGGGSVFNDQAPAQRRRARRQAPATPETSGHLARRRHALTAPVQLRRVASLDVTECGADEGSRLTHTVSHPITRTPQPASGSRTGPLEALGFITSLTALLRFSSSPDWRLAGSLSACRHGSIGPRLRPAQTCQAPAECQTGSL</sequence>
<comment type="caution">
    <text evidence="2">The sequence shown here is derived from an EMBL/GenBank/DDBJ whole genome shotgun (WGS) entry which is preliminary data.</text>
</comment>
<evidence type="ECO:0000256" key="1">
    <source>
        <dbReference type="SAM" id="MobiDB-lite"/>
    </source>
</evidence>
<accession>A0A9Q1JAU4</accession>
<dbReference type="Proteomes" id="UP001152622">
    <property type="component" value="Chromosome 2"/>
</dbReference>
<feature type="region of interest" description="Disordered" evidence="1">
    <location>
        <begin position="27"/>
        <end position="85"/>
    </location>
</feature>
<name>A0A9Q1JAU4_SYNKA</name>
<dbReference type="AlphaFoldDB" id="A0A9Q1JAU4"/>
<reference evidence="2" key="1">
    <citation type="journal article" date="2023" name="Science">
        <title>Genome structures resolve the early diversification of teleost fishes.</title>
        <authorList>
            <person name="Parey E."/>
            <person name="Louis A."/>
            <person name="Montfort J."/>
            <person name="Bouchez O."/>
            <person name="Roques C."/>
            <person name="Iampietro C."/>
            <person name="Lluch J."/>
            <person name="Castinel A."/>
            <person name="Donnadieu C."/>
            <person name="Desvignes T."/>
            <person name="Floi Bucao C."/>
            <person name="Jouanno E."/>
            <person name="Wen M."/>
            <person name="Mejri S."/>
            <person name="Dirks R."/>
            <person name="Jansen H."/>
            <person name="Henkel C."/>
            <person name="Chen W.J."/>
            <person name="Zahm M."/>
            <person name="Cabau C."/>
            <person name="Klopp C."/>
            <person name="Thompson A.W."/>
            <person name="Robinson-Rechavi M."/>
            <person name="Braasch I."/>
            <person name="Lecointre G."/>
            <person name="Bobe J."/>
            <person name="Postlethwait J.H."/>
            <person name="Berthelot C."/>
            <person name="Roest Crollius H."/>
            <person name="Guiguen Y."/>
        </authorList>
    </citation>
    <scope>NUCLEOTIDE SEQUENCE</scope>
    <source>
        <strain evidence="2">WJC10195</strain>
    </source>
</reference>
<gene>
    <name evidence="2" type="ORF">SKAU_G00065880</name>
</gene>
<dbReference type="EMBL" id="JAINUF010000002">
    <property type="protein sequence ID" value="KAJ8376008.1"/>
    <property type="molecule type" value="Genomic_DNA"/>
</dbReference>
<keyword evidence="3" id="KW-1185">Reference proteome</keyword>
<evidence type="ECO:0000313" key="3">
    <source>
        <dbReference type="Proteomes" id="UP001152622"/>
    </source>
</evidence>
<organism evidence="2 3">
    <name type="scientific">Synaphobranchus kaupii</name>
    <name type="common">Kaup's arrowtooth eel</name>
    <dbReference type="NCBI Taxonomy" id="118154"/>
    <lineage>
        <taxon>Eukaryota</taxon>
        <taxon>Metazoa</taxon>
        <taxon>Chordata</taxon>
        <taxon>Craniata</taxon>
        <taxon>Vertebrata</taxon>
        <taxon>Euteleostomi</taxon>
        <taxon>Actinopterygii</taxon>
        <taxon>Neopterygii</taxon>
        <taxon>Teleostei</taxon>
        <taxon>Anguilliformes</taxon>
        <taxon>Synaphobranchidae</taxon>
        <taxon>Synaphobranchus</taxon>
    </lineage>
</organism>
<evidence type="ECO:0000313" key="2">
    <source>
        <dbReference type="EMBL" id="KAJ8376008.1"/>
    </source>
</evidence>
<proteinExistence type="predicted"/>